<evidence type="ECO:0000313" key="2">
    <source>
        <dbReference type="Proteomes" id="UP000280960"/>
    </source>
</evidence>
<gene>
    <name evidence="1" type="ORF">D2962_13675</name>
</gene>
<dbReference type="KEGG" id="bacg:D2962_13675"/>
<accession>A0A3G2R804</accession>
<evidence type="ECO:0000313" key="1">
    <source>
        <dbReference type="EMBL" id="AYO31505.1"/>
    </source>
</evidence>
<organism evidence="1 2">
    <name type="scientific">Biomaibacter acetigenes</name>
    <dbReference type="NCBI Taxonomy" id="2316383"/>
    <lineage>
        <taxon>Bacteria</taxon>
        <taxon>Bacillati</taxon>
        <taxon>Bacillota</taxon>
        <taxon>Clostridia</taxon>
        <taxon>Thermosediminibacterales</taxon>
        <taxon>Tepidanaerobacteraceae</taxon>
        <taxon>Biomaibacter</taxon>
    </lineage>
</organism>
<dbReference type="AlphaFoldDB" id="A0A3G2R804"/>
<keyword evidence="2" id="KW-1185">Reference proteome</keyword>
<dbReference type="Proteomes" id="UP000280960">
    <property type="component" value="Chromosome"/>
</dbReference>
<dbReference type="Gene3D" id="1.25.10.10">
    <property type="entry name" value="Leucine-rich Repeat Variant"/>
    <property type="match status" value="1"/>
</dbReference>
<dbReference type="RefSeq" id="WP_122015299.1">
    <property type="nucleotide sequence ID" value="NZ_CP033169.1"/>
</dbReference>
<name>A0A3G2R804_9FIRM</name>
<sequence>MQKRTPKKASKVDYRLLYKRKIVDFLESLKDKEYTVWQMNESMKKLFSMGEQVVQVCLAKLRENDEVLAPVVCYALEFADNYDVVAPLMDILIMPDISDKVKARILTVLSHYGVDAGELPLNMIMKDFDRVASESLTEMLEDIDKDYFLILYILDDMEEFPPDMKLSYVKDIGDLKDERAVKLLEIIASMDDIPLAQEAIKALGKIKSGKSLFALSRLANLINDDCTRRIVEKEIQRLKFSGVQMEIPPSPVKLANPVKIIVSSIDGLGSRALWIAWKNPLKTRKLTSMNLLLNADTGIKDCWGVPQISTREFNSSIKDLSKTTLIAECNMEYAITLIRDALHLNQEKGIEIPYQFFFWKHLLEQNYNLKPKVYKPSFEKYDMEEILNNQEHFKKTFDLFNYRLFDDWFIAEPRVYDYADENRSRKGYIIKKMTQQRAEKLFSKFTQELIEPQIHVIKRMMELSADFLDRAGQKELAKVALSALLHMNIRPLYYHPFIQRMIIESIRVALNNMKNGFDMRVNPDAFE</sequence>
<proteinExistence type="predicted"/>
<dbReference type="InterPro" id="IPR011989">
    <property type="entry name" value="ARM-like"/>
</dbReference>
<protein>
    <submittedName>
        <fullName evidence="1">HEAT repeat domain-containing protein</fullName>
    </submittedName>
</protein>
<dbReference type="EMBL" id="CP033169">
    <property type="protein sequence ID" value="AYO31505.1"/>
    <property type="molecule type" value="Genomic_DNA"/>
</dbReference>
<reference evidence="1 2" key="1">
    <citation type="submission" date="2018-10" db="EMBL/GenBank/DDBJ databases">
        <authorList>
            <person name="Zhang X."/>
        </authorList>
    </citation>
    <scope>NUCLEOTIDE SEQUENCE [LARGE SCALE GENOMIC DNA]</scope>
    <source>
        <strain evidence="1 2">SK-G1</strain>
    </source>
</reference>